<protein>
    <submittedName>
        <fullName evidence="2">Uncharacterized protein</fullName>
    </submittedName>
</protein>
<keyword evidence="1" id="KW-0812">Transmembrane</keyword>
<dbReference type="EMBL" id="CP137642">
    <property type="protein sequence ID" value="WOX58580.1"/>
    <property type="molecule type" value="Genomic_DNA"/>
</dbReference>
<dbReference type="KEGG" id="mrc:R6Y96_04940"/>
<dbReference type="GeneID" id="85732479"/>
<organism evidence="2 3">
    <name type="scientific">Methanoculleus receptaculi</name>
    <dbReference type="NCBI Taxonomy" id="394967"/>
    <lineage>
        <taxon>Archaea</taxon>
        <taxon>Methanobacteriati</taxon>
        <taxon>Methanobacteriota</taxon>
        <taxon>Stenosarchaea group</taxon>
        <taxon>Methanomicrobia</taxon>
        <taxon>Methanomicrobiales</taxon>
        <taxon>Methanomicrobiaceae</taxon>
        <taxon>Methanoculleus</taxon>
    </lineage>
</organism>
<dbReference type="AlphaFoldDB" id="A0AAX4FXI6"/>
<evidence type="ECO:0000256" key="1">
    <source>
        <dbReference type="SAM" id="Phobius"/>
    </source>
</evidence>
<proteinExistence type="predicted"/>
<evidence type="ECO:0000313" key="2">
    <source>
        <dbReference type="EMBL" id="WOX58580.1"/>
    </source>
</evidence>
<feature type="transmembrane region" description="Helical" evidence="1">
    <location>
        <begin position="36"/>
        <end position="56"/>
    </location>
</feature>
<keyword evidence="3" id="KW-1185">Reference proteome</keyword>
<dbReference type="Proteomes" id="UP001305652">
    <property type="component" value="Chromosome"/>
</dbReference>
<keyword evidence="1" id="KW-1133">Transmembrane helix</keyword>
<sequence length="64" mass="6371">MPICSCSASALINCAGLVFGSAGLILVFLAGSSLVWGLGAINLAVGAVCLAAWMMIGKRGGTRE</sequence>
<name>A0AAX4FXI6_9EURY</name>
<accession>A0AAX4FXI6</accession>
<reference evidence="2 3" key="1">
    <citation type="submission" date="2023-10" db="EMBL/GenBank/DDBJ databases">
        <title>The complete genome sequence of Methanoculleus receptaculi DSM 18860.</title>
        <authorList>
            <person name="Lai S.-J."/>
            <person name="You Y.-T."/>
            <person name="Chen S.-C."/>
        </authorList>
    </citation>
    <scope>NUCLEOTIDE SEQUENCE [LARGE SCALE GENOMIC DNA]</scope>
    <source>
        <strain evidence="2 3">DSM 18860</strain>
    </source>
</reference>
<gene>
    <name evidence="2" type="ORF">R6Y96_04940</name>
</gene>
<evidence type="ECO:0000313" key="3">
    <source>
        <dbReference type="Proteomes" id="UP001305652"/>
    </source>
</evidence>
<feature type="transmembrane region" description="Helical" evidence="1">
    <location>
        <begin position="12"/>
        <end position="30"/>
    </location>
</feature>
<keyword evidence="1" id="KW-0472">Membrane</keyword>
<dbReference type="RefSeq" id="WP_318622409.1">
    <property type="nucleotide sequence ID" value="NZ_CP137642.1"/>
</dbReference>